<proteinExistence type="predicted"/>
<name>A0ACD3AJ76_9AGAR</name>
<dbReference type="Proteomes" id="UP000308600">
    <property type="component" value="Unassembled WGS sequence"/>
</dbReference>
<dbReference type="EMBL" id="ML208456">
    <property type="protein sequence ID" value="TFK64912.1"/>
    <property type="molecule type" value="Genomic_DNA"/>
</dbReference>
<reference evidence="1 2" key="1">
    <citation type="journal article" date="2019" name="Nat. Ecol. Evol.">
        <title>Megaphylogeny resolves global patterns of mushroom evolution.</title>
        <authorList>
            <person name="Varga T."/>
            <person name="Krizsan K."/>
            <person name="Foldi C."/>
            <person name="Dima B."/>
            <person name="Sanchez-Garcia M."/>
            <person name="Sanchez-Ramirez S."/>
            <person name="Szollosi G.J."/>
            <person name="Szarkandi J.G."/>
            <person name="Papp V."/>
            <person name="Albert L."/>
            <person name="Andreopoulos W."/>
            <person name="Angelini C."/>
            <person name="Antonin V."/>
            <person name="Barry K.W."/>
            <person name="Bougher N.L."/>
            <person name="Buchanan P."/>
            <person name="Buyck B."/>
            <person name="Bense V."/>
            <person name="Catcheside P."/>
            <person name="Chovatia M."/>
            <person name="Cooper J."/>
            <person name="Damon W."/>
            <person name="Desjardin D."/>
            <person name="Finy P."/>
            <person name="Geml J."/>
            <person name="Haridas S."/>
            <person name="Hughes K."/>
            <person name="Justo A."/>
            <person name="Karasinski D."/>
            <person name="Kautmanova I."/>
            <person name="Kiss B."/>
            <person name="Kocsube S."/>
            <person name="Kotiranta H."/>
            <person name="LaButti K.M."/>
            <person name="Lechner B.E."/>
            <person name="Liimatainen K."/>
            <person name="Lipzen A."/>
            <person name="Lukacs Z."/>
            <person name="Mihaltcheva S."/>
            <person name="Morgado L.N."/>
            <person name="Niskanen T."/>
            <person name="Noordeloos M.E."/>
            <person name="Ohm R.A."/>
            <person name="Ortiz-Santana B."/>
            <person name="Ovrebo C."/>
            <person name="Racz N."/>
            <person name="Riley R."/>
            <person name="Savchenko A."/>
            <person name="Shiryaev A."/>
            <person name="Soop K."/>
            <person name="Spirin V."/>
            <person name="Szebenyi C."/>
            <person name="Tomsovsky M."/>
            <person name="Tulloss R.E."/>
            <person name="Uehling J."/>
            <person name="Grigoriev I.V."/>
            <person name="Vagvolgyi C."/>
            <person name="Papp T."/>
            <person name="Martin F.M."/>
            <person name="Miettinen O."/>
            <person name="Hibbett D.S."/>
            <person name="Nagy L.G."/>
        </authorList>
    </citation>
    <scope>NUCLEOTIDE SEQUENCE [LARGE SCALE GENOMIC DNA]</scope>
    <source>
        <strain evidence="1 2">NL-1719</strain>
    </source>
</reference>
<protein>
    <submittedName>
        <fullName evidence="1">Uncharacterized protein</fullName>
    </submittedName>
</protein>
<gene>
    <name evidence="1" type="ORF">BDN72DRAFT_881255</name>
</gene>
<evidence type="ECO:0000313" key="2">
    <source>
        <dbReference type="Proteomes" id="UP000308600"/>
    </source>
</evidence>
<accession>A0ACD3AJ76</accession>
<organism evidence="1 2">
    <name type="scientific">Pluteus cervinus</name>
    <dbReference type="NCBI Taxonomy" id="181527"/>
    <lineage>
        <taxon>Eukaryota</taxon>
        <taxon>Fungi</taxon>
        <taxon>Dikarya</taxon>
        <taxon>Basidiomycota</taxon>
        <taxon>Agaricomycotina</taxon>
        <taxon>Agaricomycetes</taxon>
        <taxon>Agaricomycetidae</taxon>
        <taxon>Agaricales</taxon>
        <taxon>Pluteineae</taxon>
        <taxon>Pluteaceae</taxon>
        <taxon>Pluteus</taxon>
    </lineage>
</organism>
<sequence>MGGSAGALLLLVALSSSALAFENTFPLLAWSPQGSTAIDRLPSAITSSSDVLQAVLNDGTICTHDAVVIIEQPGLHASDLRSLPSSCHFSKSLASSSSSKQYPYAQGEHDISAVIQGLVTKCNSKVVKLSSGLELPSDKYSKHVVHLELPELGSTGKDRKRDMQTHESSLSGLLNEISTHIPNALLIYVGQPLASSLGKRQSPDVRAKLPALALTFNTTLADGGILKRYQLLTPALIVSLLAVFLILVPIVLFGIRALSSIQSPVRSEAPKDYSATTRKTQ</sequence>
<evidence type="ECO:0000313" key="1">
    <source>
        <dbReference type="EMBL" id="TFK64912.1"/>
    </source>
</evidence>
<keyword evidence="2" id="KW-1185">Reference proteome</keyword>